<dbReference type="Pfam" id="PF00072">
    <property type="entry name" value="Response_reg"/>
    <property type="match status" value="1"/>
</dbReference>
<keyword evidence="7" id="KW-1185">Reference proteome</keyword>
<feature type="compositionally biased region" description="Polar residues" evidence="5">
    <location>
        <begin position="113"/>
        <end position="124"/>
    </location>
</feature>
<accession>A0A9W9HKI4</accession>
<feature type="compositionally biased region" description="Low complexity" evidence="5">
    <location>
        <begin position="37"/>
        <end position="48"/>
    </location>
</feature>
<dbReference type="PANTHER" id="PTHR45339:SF1">
    <property type="entry name" value="HYBRID SIGNAL TRANSDUCTION HISTIDINE KINASE J"/>
    <property type="match status" value="1"/>
</dbReference>
<keyword evidence="1 4" id="KW-0597">Phosphoprotein</keyword>
<dbReference type="EMBL" id="JAPZBO010000002">
    <property type="protein sequence ID" value="KAJ5324036.1"/>
    <property type="molecule type" value="Genomic_DNA"/>
</dbReference>
<evidence type="ECO:0000256" key="5">
    <source>
        <dbReference type="SAM" id="MobiDB-lite"/>
    </source>
</evidence>
<evidence type="ECO:0000313" key="6">
    <source>
        <dbReference type="EMBL" id="KAJ5324036.1"/>
    </source>
</evidence>
<dbReference type="Proteomes" id="UP001147746">
    <property type="component" value="Unassembled WGS sequence"/>
</dbReference>
<evidence type="ECO:0000256" key="3">
    <source>
        <dbReference type="ARBA" id="ARBA00093463"/>
    </source>
</evidence>
<evidence type="ECO:0000313" key="7">
    <source>
        <dbReference type="Proteomes" id="UP001147746"/>
    </source>
</evidence>
<feature type="region of interest" description="Disordered" evidence="5">
    <location>
        <begin position="592"/>
        <end position="616"/>
    </location>
</feature>
<feature type="compositionally biased region" description="Basic residues" evidence="5">
    <location>
        <begin position="345"/>
        <end position="359"/>
    </location>
</feature>
<feature type="region of interest" description="Disordered" evidence="5">
    <location>
        <begin position="340"/>
        <end position="493"/>
    </location>
</feature>
<dbReference type="SUPFAM" id="SSF52172">
    <property type="entry name" value="CheY-like"/>
    <property type="match status" value="1"/>
</dbReference>
<feature type="compositionally biased region" description="Polar residues" evidence="5">
    <location>
        <begin position="383"/>
        <end position="396"/>
    </location>
</feature>
<organism evidence="6 7">
    <name type="scientific">Penicillium atrosanguineum</name>
    <dbReference type="NCBI Taxonomy" id="1132637"/>
    <lineage>
        <taxon>Eukaryota</taxon>
        <taxon>Fungi</taxon>
        <taxon>Dikarya</taxon>
        <taxon>Ascomycota</taxon>
        <taxon>Pezizomycotina</taxon>
        <taxon>Eurotiomycetes</taxon>
        <taxon>Eurotiomycetidae</taxon>
        <taxon>Eurotiales</taxon>
        <taxon>Aspergillaceae</taxon>
        <taxon>Penicillium</taxon>
    </lineage>
</organism>
<feature type="compositionally biased region" description="Pro residues" evidence="5">
    <location>
        <begin position="448"/>
        <end position="467"/>
    </location>
</feature>
<dbReference type="PROSITE" id="PS50110">
    <property type="entry name" value="RESPONSE_REGULATORY"/>
    <property type="match status" value="1"/>
</dbReference>
<feature type="modified residue" description="4-aspartylphosphate" evidence="4">
    <location>
        <position position="561"/>
    </location>
</feature>
<feature type="compositionally biased region" description="Basic and acidic residues" evidence="5">
    <location>
        <begin position="738"/>
        <end position="758"/>
    </location>
</feature>
<feature type="compositionally biased region" description="Polar residues" evidence="5">
    <location>
        <begin position="770"/>
        <end position="787"/>
    </location>
</feature>
<dbReference type="SMART" id="SM00448">
    <property type="entry name" value="REC"/>
    <property type="match status" value="1"/>
</dbReference>
<sequence>MPERRLSRLLKAKLLRRSSTPAVPKAGNGADPRVHPNSTSRNSNSRASQPLDSASEKSLYNVVSSPAEPSFDEPSPGSAPDRQGGALKPRHPDESYPSSPSSQLHHQRDDRTGTSPPTESNLSPLHTPLTEEAPSPSSTPLQTPQHSDDNSFQSANAKLRAATPSDPPLTPALETVVERALEISQSPSSAFLPPSATKRPSLAVRRQSLLTPSHQHLISGLLEPTQFFQGDYYPVRTPEPANEMVQRRVWVKRPGGSATLVPCMEDAVVDELRDQVIMKYVNSLGRSFDSPDIVIRIFTREGSNRQAHAERLLSPEEVLFTVLDSYYPGGQSIEEALVIDAPSRRTPKPSPRHTVYHHHQPGENGDYFPLMPAQPNPTPPGHPSTSAQPNAPSISILTTGVVPPLPSPGSRGSRHHRRPPLTRHATNSPTIHGQGVTVTEAGISPHSQMPPPAPTQNVPTPPAPQPDSPQMKTHTPPAPPVASPRVLRKSKGAASPGAVFGGLIDGTVPPINVLIVEDNIINQKLLEAFMKRLSVRWKCAANGEEAVRKWRQGGFHLVLMDIQLPVMNGLDATKEIRRLERLNGIGVFPKNASGRSSASSAATTPMEDRRPSLHRSVSVEDTLSDLSLFRSPVIIVALTASSLQSDRHEALAAGCNDFLTKPVGFPWLEQKVTEWGCMQALIDFEGWRKWRGFMDSPRSSSPGFDSAASPMQGGSRHQSVSHTQSASPLLTRTNAKLPRHELQRPHLPDAGEILREDSWGSGSGADTADTGDSISPSVAPQPSTNPEVTVESPEEAAPSEQ</sequence>
<dbReference type="InterPro" id="IPR011006">
    <property type="entry name" value="CheY-like_superfamily"/>
</dbReference>
<feature type="compositionally biased region" description="Low complexity" evidence="5">
    <location>
        <begin position="592"/>
        <end position="602"/>
    </location>
</feature>
<comment type="similarity">
    <text evidence="3">Belongs to the SSK1 family.</text>
</comment>
<name>A0A9W9HKI4_9EURO</name>
<dbReference type="Gene3D" id="3.40.50.2300">
    <property type="match status" value="1"/>
</dbReference>
<feature type="region of interest" description="Disordered" evidence="5">
    <location>
        <begin position="696"/>
        <end position="801"/>
    </location>
</feature>
<evidence type="ECO:0000256" key="4">
    <source>
        <dbReference type="PROSITE-ProRule" id="PRU00169"/>
    </source>
</evidence>
<dbReference type="GO" id="GO:0000156">
    <property type="term" value="F:phosphorelay response regulator activity"/>
    <property type="evidence" value="ECO:0007669"/>
    <property type="project" value="UniProtKB-ARBA"/>
</dbReference>
<feature type="region of interest" description="Disordered" evidence="5">
    <location>
        <begin position="13"/>
        <end position="152"/>
    </location>
</feature>
<gene>
    <name evidence="6" type="ORF">N7476_002636</name>
</gene>
<feature type="compositionally biased region" description="Pro residues" evidence="5">
    <location>
        <begin position="372"/>
        <end position="382"/>
    </location>
</feature>
<protein>
    <submittedName>
        <fullName evidence="6">Uncharacterized protein</fullName>
    </submittedName>
</protein>
<evidence type="ECO:0000256" key="1">
    <source>
        <dbReference type="ARBA" id="ARBA00022553"/>
    </source>
</evidence>
<dbReference type="InterPro" id="IPR001789">
    <property type="entry name" value="Sig_transdc_resp-reg_receiver"/>
</dbReference>
<proteinExistence type="inferred from homology"/>
<dbReference type="AlphaFoldDB" id="A0A9W9HKI4"/>
<feature type="compositionally biased region" description="Polar residues" evidence="5">
    <location>
        <begin position="50"/>
        <end position="64"/>
    </location>
</feature>
<dbReference type="FunFam" id="3.40.50.2300:FF:000146">
    <property type="entry name" value="Putative two-component response regulator SSK1p"/>
    <property type="match status" value="1"/>
</dbReference>
<dbReference type="CDD" id="cd17546">
    <property type="entry name" value="REC_hyHK_CKI1_RcsC-like"/>
    <property type="match status" value="1"/>
</dbReference>
<feature type="compositionally biased region" description="Polar residues" evidence="5">
    <location>
        <begin position="715"/>
        <end position="734"/>
    </location>
</feature>
<keyword evidence="2" id="KW-0902">Two-component regulatory system</keyword>
<dbReference type="PANTHER" id="PTHR45339">
    <property type="entry name" value="HYBRID SIGNAL TRANSDUCTION HISTIDINE KINASE J"/>
    <property type="match status" value="1"/>
</dbReference>
<comment type="caution">
    <text evidence="6">The sequence shown here is derived from an EMBL/GenBank/DDBJ whole genome shotgun (WGS) entry which is preliminary data.</text>
</comment>
<reference evidence="6" key="2">
    <citation type="journal article" date="2023" name="IMA Fungus">
        <title>Comparative genomic study of the Penicillium genus elucidates a diverse pangenome and 15 lateral gene transfer events.</title>
        <authorList>
            <person name="Petersen C."/>
            <person name="Sorensen T."/>
            <person name="Nielsen M.R."/>
            <person name="Sondergaard T.E."/>
            <person name="Sorensen J.L."/>
            <person name="Fitzpatrick D.A."/>
            <person name="Frisvad J.C."/>
            <person name="Nielsen K.L."/>
        </authorList>
    </citation>
    <scope>NUCLEOTIDE SEQUENCE</scope>
    <source>
        <strain evidence="6">IBT 21472</strain>
    </source>
</reference>
<feature type="compositionally biased region" description="Basic residues" evidence="5">
    <location>
        <begin position="412"/>
        <end position="421"/>
    </location>
</feature>
<feature type="compositionally biased region" description="Low complexity" evidence="5">
    <location>
        <begin position="134"/>
        <end position="145"/>
    </location>
</feature>
<reference evidence="6" key="1">
    <citation type="submission" date="2022-12" db="EMBL/GenBank/DDBJ databases">
        <authorList>
            <person name="Petersen C."/>
        </authorList>
    </citation>
    <scope>NUCLEOTIDE SEQUENCE</scope>
    <source>
        <strain evidence="6">IBT 21472</strain>
    </source>
</reference>
<evidence type="ECO:0000256" key="2">
    <source>
        <dbReference type="ARBA" id="ARBA00023012"/>
    </source>
</evidence>